<evidence type="ECO:0000256" key="2">
    <source>
        <dbReference type="SAM" id="SignalP"/>
    </source>
</evidence>
<feature type="chain" id="PRO_5041109693" evidence="2">
    <location>
        <begin position="18"/>
        <end position="563"/>
    </location>
</feature>
<dbReference type="GO" id="GO:0045087">
    <property type="term" value="P:innate immune response"/>
    <property type="evidence" value="ECO:0007669"/>
    <property type="project" value="TreeGrafter"/>
</dbReference>
<dbReference type="InterPro" id="IPR016186">
    <property type="entry name" value="C-type_lectin-like/link_sf"/>
</dbReference>
<evidence type="ECO:0000259" key="3">
    <source>
        <dbReference type="PROSITE" id="PS50041"/>
    </source>
</evidence>
<dbReference type="PANTHER" id="PTHR31024:SF13">
    <property type="entry name" value="C-TYPE LECTIN DOMAIN-CONTAINING PROTEIN 160"/>
    <property type="match status" value="1"/>
</dbReference>
<organism evidence="5 6">
    <name type="scientific">Parascaris univalens</name>
    <name type="common">Nematode worm</name>
    <dbReference type="NCBI Taxonomy" id="6257"/>
    <lineage>
        <taxon>Eukaryota</taxon>
        <taxon>Metazoa</taxon>
        <taxon>Ecdysozoa</taxon>
        <taxon>Nematoda</taxon>
        <taxon>Chromadorea</taxon>
        <taxon>Rhabditida</taxon>
        <taxon>Spirurina</taxon>
        <taxon>Ascaridomorpha</taxon>
        <taxon>Ascaridoidea</taxon>
        <taxon>Ascarididae</taxon>
        <taxon>Parascaris</taxon>
    </lineage>
</organism>
<dbReference type="CDD" id="cd00037">
    <property type="entry name" value="CLECT"/>
    <property type="match status" value="1"/>
</dbReference>
<evidence type="ECO:0000259" key="4">
    <source>
        <dbReference type="PROSITE" id="PS50234"/>
    </source>
</evidence>
<evidence type="ECO:0000313" key="6">
    <source>
        <dbReference type="WBParaSite" id="PgR007_g115_t01"/>
    </source>
</evidence>
<dbReference type="PANTHER" id="PTHR31024">
    <property type="entry name" value="C-TYPE LECTIN"/>
    <property type="match status" value="1"/>
</dbReference>
<dbReference type="InterPro" id="IPR036465">
    <property type="entry name" value="vWFA_dom_sf"/>
</dbReference>
<dbReference type="InterPro" id="IPR016187">
    <property type="entry name" value="CTDL_fold"/>
</dbReference>
<feature type="domain" description="C-type lectin" evidence="3">
    <location>
        <begin position="419"/>
        <end position="530"/>
    </location>
</feature>
<dbReference type="SUPFAM" id="SSF56436">
    <property type="entry name" value="C-type lectin-like"/>
    <property type="match status" value="1"/>
</dbReference>
<keyword evidence="2" id="KW-0732">Signal</keyword>
<dbReference type="SMART" id="SM00034">
    <property type="entry name" value="CLECT"/>
    <property type="match status" value="1"/>
</dbReference>
<evidence type="ECO:0000313" key="5">
    <source>
        <dbReference type="Proteomes" id="UP000887569"/>
    </source>
</evidence>
<dbReference type="Gene3D" id="3.40.50.410">
    <property type="entry name" value="von Willebrand factor, type A domain"/>
    <property type="match status" value="1"/>
</dbReference>
<sequence length="563" mass="63554">MFQPTLITVLLIGVTNARLTTNWEQWNQTSRKPEWWWGSNTTAENHATSHRRPSVTTTPSWWQSIAGVSTKFTTAGMASSWPNAATSFPSWWQSTPRPHTPSYHTSNNEQRTSYIWIPWTSPRPATWWPQYSTQSTGRFPVEQFSTTTPYESWTSAADTTPWWFFSTGTPQHANTAITQRPRTSSLSTTTQHPAPTTPLQTLEERQCACDPAKLYLDIVVVVDSSISMTKEGLFEVAADLATVFQSMNVSTGRNVGQFVRVALVTFSNQAFINGNFDDFTSYNSLVKRLFQMPYLGGSELNIGSALKSASDILQSSRYYARTAVLLYTSAYSQGGFTDPKGIANQIKESGTKIITVAFRQQPQGSLVEKLSHLASPGFSFASRQSVITDEILRALCQVNCYCEDNWLQYTDNLYSPRLRYGECIRAMDIDANWVTASFACKAMAPEAHLVNELTPHKSYFVFEYARNVLPRPYKYSIGLRFDPLSGNYAWQASNNTKVPSSQSYDEWNPGYPNRNKGDCVSKIERNGWYDVGYQNVDCLREPMRYVCQMPACDTENFCSSPQK</sequence>
<proteinExistence type="predicted"/>
<feature type="compositionally biased region" description="Polar residues" evidence="1">
    <location>
        <begin position="180"/>
        <end position="200"/>
    </location>
</feature>
<dbReference type="Pfam" id="PF00092">
    <property type="entry name" value="VWA"/>
    <property type="match status" value="1"/>
</dbReference>
<dbReference type="WBParaSite" id="PgR007_g115_t03">
    <property type="protein sequence ID" value="PgR007_g115_t03"/>
    <property type="gene ID" value="PgR007_g115"/>
</dbReference>
<dbReference type="PROSITE" id="PS50041">
    <property type="entry name" value="C_TYPE_LECTIN_2"/>
    <property type="match status" value="1"/>
</dbReference>
<feature type="domain" description="VWFA" evidence="4">
    <location>
        <begin position="217"/>
        <end position="395"/>
    </location>
</feature>
<dbReference type="WBParaSite" id="PgR007_g115_t01">
    <property type="protein sequence ID" value="PgR007_g115_t01"/>
    <property type="gene ID" value="PgR007_g115"/>
</dbReference>
<keyword evidence="5" id="KW-1185">Reference proteome</keyword>
<evidence type="ECO:0000256" key="1">
    <source>
        <dbReference type="SAM" id="MobiDB-lite"/>
    </source>
</evidence>
<feature type="signal peptide" evidence="2">
    <location>
        <begin position="1"/>
        <end position="17"/>
    </location>
</feature>
<name>A0A915AHV5_PARUN</name>
<dbReference type="InterPro" id="IPR002035">
    <property type="entry name" value="VWF_A"/>
</dbReference>
<dbReference type="SUPFAM" id="SSF53300">
    <property type="entry name" value="vWA-like"/>
    <property type="match status" value="1"/>
</dbReference>
<feature type="region of interest" description="Disordered" evidence="1">
    <location>
        <begin position="180"/>
        <end position="202"/>
    </location>
</feature>
<evidence type="ECO:0000313" key="7">
    <source>
        <dbReference type="WBParaSite" id="PgR007_g115_t02"/>
    </source>
</evidence>
<reference evidence="6 7" key="1">
    <citation type="submission" date="2022-11" db="UniProtKB">
        <authorList>
            <consortium name="WormBaseParasite"/>
        </authorList>
    </citation>
    <scope>IDENTIFICATION</scope>
</reference>
<dbReference type="InterPro" id="IPR001304">
    <property type="entry name" value="C-type_lectin-like"/>
</dbReference>
<dbReference type="PROSITE" id="PS50234">
    <property type="entry name" value="VWFA"/>
    <property type="match status" value="1"/>
</dbReference>
<protein>
    <submittedName>
        <fullName evidence="6 7">C-type lectin</fullName>
    </submittedName>
</protein>
<dbReference type="Gene3D" id="3.10.100.10">
    <property type="entry name" value="Mannose-Binding Protein A, subunit A"/>
    <property type="match status" value="1"/>
</dbReference>
<dbReference type="WBParaSite" id="PgR007_g115_t02">
    <property type="protein sequence ID" value="PgR007_g115_t02"/>
    <property type="gene ID" value="PgR007_g115"/>
</dbReference>
<dbReference type="SMART" id="SM00327">
    <property type="entry name" value="VWA"/>
    <property type="match status" value="1"/>
</dbReference>
<dbReference type="Proteomes" id="UP000887569">
    <property type="component" value="Unplaced"/>
</dbReference>
<accession>A0A915AHV5</accession>
<dbReference type="AlphaFoldDB" id="A0A915AHV5"/>